<dbReference type="RefSeq" id="WP_061078421.1">
    <property type="nucleotide sequence ID" value="NZ_JAAXPG010000006.1"/>
</dbReference>
<sequence length="290" mass="30221">MSTLSLTRVYRSDAGEIAVRSWCERTLGGARDLRSPGAVTAAGRATRVHVLPGGPGTPVLLLSGALLGSANLVATARVLRADRTVLLADLPGHPGTSDSRRPLLGRADAYGAWLDALLPQVTSEPVILLGHSTGAAAVLASMPSPLVAGLVLVGPAGLAAPVMDGERLRATFSWRLSPGERTSSRLLRLLSGPVAAGSATHPLTEWATLVGRHCRPSPVPGILRGEDFRDWSGTPVTVATGAHDRVFTPALLRGAVHRLLGTDVRTIASAGHLALHEAPARVRDLLREVT</sequence>
<evidence type="ECO:0000313" key="2">
    <source>
        <dbReference type="EMBL" id="NKY97675.1"/>
    </source>
</evidence>
<name>A0A7X6RPC9_9ACTN</name>
<dbReference type="EMBL" id="JAAXPG010000006">
    <property type="protein sequence ID" value="NKY97675.1"/>
    <property type="molecule type" value="Genomic_DNA"/>
</dbReference>
<dbReference type="InterPro" id="IPR029058">
    <property type="entry name" value="AB_hydrolase_fold"/>
</dbReference>
<dbReference type="SUPFAM" id="SSF53474">
    <property type="entry name" value="alpha/beta-Hydrolases"/>
    <property type="match status" value="1"/>
</dbReference>
<gene>
    <name evidence="2" type="ORF">HGB44_08315</name>
</gene>
<dbReference type="InterPro" id="IPR000073">
    <property type="entry name" value="AB_hydrolase_1"/>
</dbReference>
<keyword evidence="3" id="KW-1185">Reference proteome</keyword>
<dbReference type="Proteomes" id="UP000553209">
    <property type="component" value="Unassembled WGS sequence"/>
</dbReference>
<dbReference type="Gene3D" id="3.40.50.1820">
    <property type="entry name" value="alpha/beta hydrolase"/>
    <property type="match status" value="1"/>
</dbReference>
<evidence type="ECO:0000259" key="1">
    <source>
        <dbReference type="Pfam" id="PF00561"/>
    </source>
</evidence>
<keyword evidence="2" id="KW-0378">Hydrolase</keyword>
<evidence type="ECO:0000313" key="3">
    <source>
        <dbReference type="Proteomes" id="UP000553209"/>
    </source>
</evidence>
<feature type="domain" description="AB hydrolase-1" evidence="1">
    <location>
        <begin position="58"/>
        <end position="279"/>
    </location>
</feature>
<dbReference type="PANTHER" id="PTHR46438">
    <property type="entry name" value="ALPHA/BETA-HYDROLASES SUPERFAMILY PROTEIN"/>
    <property type="match status" value="1"/>
</dbReference>
<dbReference type="Pfam" id="PF00561">
    <property type="entry name" value="Abhydrolase_1"/>
    <property type="match status" value="1"/>
</dbReference>
<accession>A0A7X6RPC9</accession>
<proteinExistence type="predicted"/>
<protein>
    <submittedName>
        <fullName evidence="2">Alpha/beta hydrolase</fullName>
    </submittedName>
</protein>
<dbReference type="AlphaFoldDB" id="A0A7X6RPC9"/>
<comment type="caution">
    <text evidence="2">The sequence shown here is derived from an EMBL/GenBank/DDBJ whole genome shotgun (WGS) entry which is preliminary data.</text>
</comment>
<reference evidence="2 3" key="1">
    <citation type="submission" date="2020-04" db="EMBL/GenBank/DDBJ databases">
        <title>MicrobeNet Type strains.</title>
        <authorList>
            <person name="Nicholson A.C."/>
        </authorList>
    </citation>
    <scope>NUCLEOTIDE SEQUENCE [LARGE SCALE GENOMIC DNA]</scope>
    <source>
        <strain evidence="2 3">ATCC 23612</strain>
    </source>
</reference>
<dbReference type="GO" id="GO:0016787">
    <property type="term" value="F:hydrolase activity"/>
    <property type="evidence" value="ECO:0007669"/>
    <property type="project" value="UniProtKB-KW"/>
</dbReference>
<organism evidence="2 3">
    <name type="scientific">Nocardiopsis alborubida</name>
    <dbReference type="NCBI Taxonomy" id="146802"/>
    <lineage>
        <taxon>Bacteria</taxon>
        <taxon>Bacillati</taxon>
        <taxon>Actinomycetota</taxon>
        <taxon>Actinomycetes</taxon>
        <taxon>Streptosporangiales</taxon>
        <taxon>Nocardiopsidaceae</taxon>
        <taxon>Nocardiopsis</taxon>
    </lineage>
</organism>